<organism evidence="3 4">
    <name type="scientific">Cylindrobasidium torrendii FP15055 ss-10</name>
    <dbReference type="NCBI Taxonomy" id="1314674"/>
    <lineage>
        <taxon>Eukaryota</taxon>
        <taxon>Fungi</taxon>
        <taxon>Dikarya</taxon>
        <taxon>Basidiomycota</taxon>
        <taxon>Agaricomycotina</taxon>
        <taxon>Agaricomycetes</taxon>
        <taxon>Agaricomycetidae</taxon>
        <taxon>Agaricales</taxon>
        <taxon>Marasmiineae</taxon>
        <taxon>Physalacriaceae</taxon>
        <taxon>Cylindrobasidium</taxon>
    </lineage>
</organism>
<sequence length="181" mass="20614">MSSQTNTSDIHQPSPTTTSTTTSVMEDAAHSPMIFAFLCIGLVAVGTMAIVAWKRYRRGAWSPWAHVLDGEGSLVAEEEMRRRKPHLWEFWVDSARRHHHKEGRHLEYEHAKPVYATPYQVWHGHEKHGTSPPPEDKKMAGEVQAAFLLAMPGQNRSSEKAEEERLEYCLGICTERVNQPR</sequence>
<reference evidence="3 4" key="1">
    <citation type="journal article" date="2015" name="Fungal Genet. Biol.">
        <title>Evolution of novel wood decay mechanisms in Agaricales revealed by the genome sequences of Fistulina hepatica and Cylindrobasidium torrendii.</title>
        <authorList>
            <person name="Floudas D."/>
            <person name="Held B.W."/>
            <person name="Riley R."/>
            <person name="Nagy L.G."/>
            <person name="Koehler G."/>
            <person name="Ransdell A.S."/>
            <person name="Younus H."/>
            <person name="Chow J."/>
            <person name="Chiniquy J."/>
            <person name="Lipzen A."/>
            <person name="Tritt A."/>
            <person name="Sun H."/>
            <person name="Haridas S."/>
            <person name="LaButti K."/>
            <person name="Ohm R.A."/>
            <person name="Kues U."/>
            <person name="Blanchette R.A."/>
            <person name="Grigoriev I.V."/>
            <person name="Minto R.E."/>
            <person name="Hibbett D.S."/>
        </authorList>
    </citation>
    <scope>NUCLEOTIDE SEQUENCE [LARGE SCALE GENOMIC DNA]</scope>
    <source>
        <strain evidence="3 4">FP15055 ss-10</strain>
    </source>
</reference>
<dbReference type="Proteomes" id="UP000054007">
    <property type="component" value="Unassembled WGS sequence"/>
</dbReference>
<keyword evidence="2" id="KW-0472">Membrane</keyword>
<evidence type="ECO:0000313" key="3">
    <source>
        <dbReference type="EMBL" id="KIY71655.1"/>
    </source>
</evidence>
<keyword evidence="2" id="KW-0812">Transmembrane</keyword>
<keyword evidence="2" id="KW-1133">Transmembrane helix</keyword>
<evidence type="ECO:0000256" key="2">
    <source>
        <dbReference type="SAM" id="Phobius"/>
    </source>
</evidence>
<protein>
    <submittedName>
        <fullName evidence="3">Uncharacterized protein</fullName>
    </submittedName>
</protein>
<accession>A0A0D7BN92</accession>
<feature type="region of interest" description="Disordered" evidence="1">
    <location>
        <begin position="1"/>
        <end position="23"/>
    </location>
</feature>
<gene>
    <name evidence="3" type="ORF">CYLTODRAFT_450655</name>
</gene>
<name>A0A0D7BN92_9AGAR</name>
<dbReference type="EMBL" id="KN880452">
    <property type="protein sequence ID" value="KIY71655.1"/>
    <property type="molecule type" value="Genomic_DNA"/>
</dbReference>
<feature type="transmembrane region" description="Helical" evidence="2">
    <location>
        <begin position="33"/>
        <end position="53"/>
    </location>
</feature>
<feature type="compositionally biased region" description="Low complexity" evidence="1">
    <location>
        <begin position="13"/>
        <end position="23"/>
    </location>
</feature>
<proteinExistence type="predicted"/>
<evidence type="ECO:0000256" key="1">
    <source>
        <dbReference type="SAM" id="MobiDB-lite"/>
    </source>
</evidence>
<feature type="compositionally biased region" description="Polar residues" evidence="1">
    <location>
        <begin position="1"/>
        <end position="11"/>
    </location>
</feature>
<dbReference type="AlphaFoldDB" id="A0A0D7BN92"/>
<keyword evidence="4" id="KW-1185">Reference proteome</keyword>
<evidence type="ECO:0000313" key="4">
    <source>
        <dbReference type="Proteomes" id="UP000054007"/>
    </source>
</evidence>